<evidence type="ECO:0000256" key="14">
    <source>
        <dbReference type="HAMAP-Rule" id="MF_01520"/>
    </source>
</evidence>
<dbReference type="PANTHER" id="PTHR43181">
    <property type="entry name" value="2-C-METHYL-D-ERYTHRITOL 2,4-CYCLODIPHOSPHATE SYNTHASE, CHLOROPLASTIC"/>
    <property type="match status" value="1"/>
</dbReference>
<organism evidence="16 17">
    <name type="scientific">Bradyrhizobium nanningense</name>
    <dbReference type="NCBI Taxonomy" id="1325118"/>
    <lineage>
        <taxon>Bacteria</taxon>
        <taxon>Pseudomonadati</taxon>
        <taxon>Pseudomonadota</taxon>
        <taxon>Alphaproteobacteria</taxon>
        <taxon>Hyphomicrobiales</taxon>
        <taxon>Nitrobacteraceae</taxon>
        <taxon>Bradyrhizobium</taxon>
    </lineage>
</organism>
<dbReference type="InterPro" id="IPR001228">
    <property type="entry name" value="IspD"/>
</dbReference>
<name>A0A4Q0RVR1_9BRAD</name>
<dbReference type="GO" id="GO:0046872">
    <property type="term" value="F:metal ion binding"/>
    <property type="evidence" value="ECO:0007669"/>
    <property type="project" value="UniProtKB-KW"/>
</dbReference>
<dbReference type="Pfam" id="PF01128">
    <property type="entry name" value="IspD"/>
    <property type="match status" value="1"/>
</dbReference>
<comment type="similarity">
    <text evidence="14">In the C-terminal section; belongs to the IspF family.</text>
</comment>
<dbReference type="HAMAP" id="MF_01520">
    <property type="entry name" value="IspDF"/>
    <property type="match status" value="1"/>
</dbReference>
<dbReference type="Gene3D" id="3.30.1330.50">
    <property type="entry name" value="2-C-methyl-D-erythritol 2,4-cyclodiphosphate synthase"/>
    <property type="match status" value="1"/>
</dbReference>
<evidence type="ECO:0000256" key="2">
    <source>
        <dbReference type="ARBA" id="ARBA00001282"/>
    </source>
</evidence>
<dbReference type="FunFam" id="3.90.550.10:FF:000003">
    <property type="entry name" value="2-C-methyl-D-erythritol 4-phosphate cytidylyltransferase"/>
    <property type="match status" value="1"/>
</dbReference>
<evidence type="ECO:0000256" key="6">
    <source>
        <dbReference type="ARBA" id="ARBA00008480"/>
    </source>
</evidence>
<feature type="site" description="Transition state stabilizer" evidence="14">
    <location>
        <position position="26"/>
    </location>
</feature>
<comment type="pathway">
    <text evidence="5 14">Isoprenoid biosynthesis; isopentenyl diphosphate biosynthesis via DXP pathway; isopentenyl diphosphate from 1-deoxy-D-xylulose 5-phosphate: step 2/6.</text>
</comment>
<feature type="binding site" evidence="14">
    <location>
        <position position="275"/>
    </location>
    <ligand>
        <name>a divalent metal cation</name>
        <dbReference type="ChEBI" id="CHEBI:60240"/>
    </ligand>
</feature>
<dbReference type="Pfam" id="PF02542">
    <property type="entry name" value="YgbB"/>
    <property type="match status" value="1"/>
</dbReference>
<feature type="site" description="Transition state stabilizer" evidence="14">
    <location>
        <position position="366"/>
    </location>
</feature>
<evidence type="ECO:0000256" key="13">
    <source>
        <dbReference type="ARBA" id="ARBA00023268"/>
    </source>
</evidence>
<dbReference type="InterPro" id="IPR034683">
    <property type="entry name" value="IspD/TarI"/>
</dbReference>
<feature type="region of interest" description="2-C-methyl-D-erythritol 2,4-cyclodiphosphate synthase" evidence="14">
    <location>
        <begin position="235"/>
        <end position="398"/>
    </location>
</feature>
<dbReference type="InterPro" id="IPR029044">
    <property type="entry name" value="Nucleotide-diphossugar_trans"/>
</dbReference>
<feature type="binding site" evidence="14">
    <location>
        <position position="372"/>
    </location>
    <ligand>
        <name>4-CDP-2-C-methyl-D-erythritol 2-phosphate</name>
        <dbReference type="ChEBI" id="CHEBI:57919"/>
    </ligand>
</feature>
<evidence type="ECO:0000256" key="12">
    <source>
        <dbReference type="ARBA" id="ARBA00023239"/>
    </source>
</evidence>
<dbReference type="InterPro" id="IPR026596">
    <property type="entry name" value="IspD/F"/>
</dbReference>
<evidence type="ECO:0000256" key="11">
    <source>
        <dbReference type="ARBA" id="ARBA00023229"/>
    </source>
</evidence>
<keyword evidence="8 14" id="KW-0808">Transferase</keyword>
<feature type="binding site" evidence="14">
    <location>
        <begin position="365"/>
        <end position="368"/>
    </location>
    <ligand>
        <name>4-CDP-2-C-methyl-D-erythritol 2-phosphate</name>
        <dbReference type="ChEBI" id="CHEBI:57919"/>
    </ligand>
</feature>
<comment type="similarity">
    <text evidence="14">In the N-terminal section; belongs to the IspD/TarI cytidylyltransferase family. IspD subfamily.</text>
</comment>
<dbReference type="PROSITE" id="PS01350">
    <property type="entry name" value="ISPF"/>
    <property type="match status" value="1"/>
</dbReference>
<reference evidence="16 17" key="1">
    <citation type="submission" date="2015-04" db="EMBL/GenBank/DDBJ databases">
        <title>Comparative genomics of rhizobia nodulating Arachis hypogaea in China.</title>
        <authorList>
            <person name="Li Y."/>
        </authorList>
    </citation>
    <scope>NUCLEOTIDE SEQUENCE [LARGE SCALE GENOMIC DNA]</scope>
    <source>
        <strain evidence="16 17">CCBAU 51757</strain>
    </source>
</reference>
<feature type="binding site" evidence="14">
    <location>
        <position position="243"/>
    </location>
    <ligand>
        <name>a divalent metal cation</name>
        <dbReference type="ChEBI" id="CHEBI:60240"/>
    </ligand>
</feature>
<comment type="pathway">
    <text evidence="4 14">Isoprenoid biosynthesis; isopentenyl diphosphate biosynthesis via DXP pathway; isopentenyl diphosphate from 1-deoxy-D-xylulose 5-phosphate: step 4/6.</text>
</comment>
<evidence type="ECO:0000256" key="9">
    <source>
        <dbReference type="ARBA" id="ARBA00022695"/>
    </source>
</evidence>
<accession>A0A4Q0RVR1</accession>
<evidence type="ECO:0000256" key="4">
    <source>
        <dbReference type="ARBA" id="ARBA00004709"/>
    </source>
</evidence>
<dbReference type="CDD" id="cd00554">
    <property type="entry name" value="MECDP_synthase"/>
    <property type="match status" value="1"/>
</dbReference>
<dbReference type="Gene3D" id="3.90.550.10">
    <property type="entry name" value="Spore Coat Polysaccharide Biosynthesis Protein SpsA, Chain A"/>
    <property type="match status" value="1"/>
</dbReference>
<feature type="domain" description="2-C-methyl-D-erythritol 2,4-cyclodiphosphate synthase" evidence="15">
    <location>
        <begin position="234"/>
        <end position="387"/>
    </location>
</feature>
<dbReference type="InterPro" id="IPR020555">
    <property type="entry name" value="MECDP_synthase_CS"/>
</dbReference>
<dbReference type="PANTHER" id="PTHR43181:SF1">
    <property type="entry name" value="2-C-METHYL-D-ERYTHRITOL 2,4-CYCLODIPHOSPHATE SYNTHASE, CHLOROPLASTIC"/>
    <property type="match status" value="1"/>
</dbReference>
<dbReference type="RefSeq" id="WP_128921813.1">
    <property type="nucleotide sequence ID" value="NZ_LBJQ01000091.1"/>
</dbReference>
<comment type="caution">
    <text evidence="16">The sequence shown here is derived from an EMBL/GenBank/DDBJ whole genome shotgun (WGS) entry which is preliminary data.</text>
</comment>
<feature type="site" description="Transition state stabilizer" evidence="14">
    <location>
        <position position="19"/>
    </location>
</feature>
<dbReference type="EMBL" id="LBJQ01000091">
    <property type="protein sequence ID" value="RXH23257.1"/>
    <property type="molecule type" value="Genomic_DNA"/>
</dbReference>
<dbReference type="HAMAP" id="MF_00108">
    <property type="entry name" value="IspD"/>
    <property type="match status" value="1"/>
</dbReference>
<dbReference type="GO" id="GO:0019288">
    <property type="term" value="P:isopentenyl diphosphate biosynthetic process, methylerythritol 4-phosphate pathway"/>
    <property type="evidence" value="ECO:0007669"/>
    <property type="project" value="UniProtKB-UniRule"/>
</dbReference>
<dbReference type="NCBIfam" id="TIGR00453">
    <property type="entry name" value="ispD"/>
    <property type="match status" value="1"/>
</dbReference>
<evidence type="ECO:0000313" key="17">
    <source>
        <dbReference type="Proteomes" id="UP000289546"/>
    </source>
</evidence>
<dbReference type="GO" id="GO:0008685">
    <property type="term" value="F:2-C-methyl-D-erythritol 2,4-cyclodiphosphate synthase activity"/>
    <property type="evidence" value="ECO:0007669"/>
    <property type="project" value="UniProtKB-UniRule"/>
</dbReference>
<feature type="binding site" evidence="14">
    <location>
        <begin position="267"/>
        <end position="268"/>
    </location>
    <ligand>
        <name>4-CDP-2-C-methyl-D-erythritol 2-phosphate</name>
        <dbReference type="ChEBI" id="CHEBI:57919"/>
    </ligand>
</feature>
<sequence length="398" mass="42125">MAKSQRTAVVLVAAGRGLRAGAGGPKQYREIGGVPVIYRAMEAFSRHADVFAVQPVVNPDDSAMFTAAVAGLKHEATTNGGATRQASVLAGLEALVKHKPDIVLIHDAARPFVSAGLISRAIEAASRTGAAIPVVPVTDTIKLTGDAGHVEGTPDRARLRIAQTPQSFRFDVILEAHRRAAKDGRSDFTDDAAIAEWAGLTVATFEGDVANMKLTTPEDFVREEARLAAQLGDIRTGTGYDVHAFGEGDHLMLCGVRVPHTRGFLAHSDGDVGLHALVDAILGALADGDIGSHFPPSDAKWKGASSDQFLKYAIERVTARGGRVANLEVTMICERPKIGPLRDAMRARIAEISGVDVSRVAVKATTSERLGFTGREEGIAATASATIRLPFNEKSWSV</sequence>
<dbReference type="Proteomes" id="UP000289546">
    <property type="component" value="Unassembled WGS sequence"/>
</dbReference>
<comment type="similarity">
    <text evidence="7">Belongs to the IspD/TarI cytidylyltransferase family. IspD subfamily.</text>
</comment>
<dbReference type="EC" id="4.6.1.12" evidence="14"/>
<evidence type="ECO:0000313" key="16">
    <source>
        <dbReference type="EMBL" id="RXH23257.1"/>
    </source>
</evidence>
<dbReference type="InterPro" id="IPR003526">
    <property type="entry name" value="MECDP_synthase"/>
</dbReference>
<keyword evidence="10 14" id="KW-0479">Metal-binding</keyword>
<evidence type="ECO:0000256" key="7">
    <source>
        <dbReference type="ARBA" id="ARBA00009789"/>
    </source>
</evidence>
<evidence type="ECO:0000256" key="8">
    <source>
        <dbReference type="ARBA" id="ARBA00022679"/>
    </source>
</evidence>
<dbReference type="AlphaFoldDB" id="A0A4Q0RVR1"/>
<feature type="region of interest" description="2-C-methyl-D-erythritol 4-phosphate cytidylyltransferase" evidence="14">
    <location>
        <begin position="1"/>
        <end position="234"/>
    </location>
</feature>
<evidence type="ECO:0000256" key="10">
    <source>
        <dbReference type="ARBA" id="ARBA00022723"/>
    </source>
</evidence>
<evidence type="ECO:0000259" key="15">
    <source>
        <dbReference type="Pfam" id="PF02542"/>
    </source>
</evidence>
<dbReference type="HAMAP" id="MF_00107">
    <property type="entry name" value="IspF"/>
    <property type="match status" value="1"/>
</dbReference>
<dbReference type="UniPathway" id="UPA00056">
    <property type="reaction ID" value="UER00093"/>
</dbReference>
<gene>
    <name evidence="14 16" type="primary">ispDF</name>
    <name evidence="16" type="ORF">XH99_31540</name>
</gene>
<feature type="site" description="Positions MEP for the nucleophilic attack" evidence="14">
    <location>
        <position position="156"/>
    </location>
</feature>
<feature type="binding site" evidence="14">
    <location>
        <position position="375"/>
    </location>
    <ligand>
        <name>4-CDP-2-C-methyl-D-erythritol 2-phosphate</name>
        <dbReference type="ChEBI" id="CHEBI:57919"/>
    </ligand>
</feature>
<feature type="binding site" evidence="14">
    <location>
        <position position="241"/>
    </location>
    <ligand>
        <name>a divalent metal cation</name>
        <dbReference type="ChEBI" id="CHEBI:60240"/>
    </ligand>
</feature>
<dbReference type="InterPro" id="IPR018294">
    <property type="entry name" value="ISPD_synthase_CS"/>
</dbReference>
<keyword evidence="17" id="KW-1185">Reference proteome</keyword>
<dbReference type="NCBIfam" id="NF006899">
    <property type="entry name" value="PRK09382.1"/>
    <property type="match status" value="1"/>
</dbReference>
<dbReference type="SUPFAM" id="SSF69765">
    <property type="entry name" value="IpsF-like"/>
    <property type="match status" value="1"/>
</dbReference>
<proteinExistence type="inferred from homology"/>
<evidence type="ECO:0000256" key="1">
    <source>
        <dbReference type="ARBA" id="ARBA00000200"/>
    </source>
</evidence>
<dbReference type="GO" id="GO:0050518">
    <property type="term" value="F:2-C-methyl-D-erythritol 4-phosphate cytidylyltransferase activity"/>
    <property type="evidence" value="ECO:0007669"/>
    <property type="project" value="UniProtKB-UniRule"/>
</dbReference>
<comment type="similarity">
    <text evidence="6">Belongs to the IspF family.</text>
</comment>
<comment type="catalytic activity">
    <reaction evidence="2 14">
        <text>2-C-methyl-D-erythritol 4-phosphate + CTP + H(+) = 4-CDP-2-C-methyl-D-erythritol + diphosphate</text>
        <dbReference type="Rhea" id="RHEA:13429"/>
        <dbReference type="ChEBI" id="CHEBI:15378"/>
        <dbReference type="ChEBI" id="CHEBI:33019"/>
        <dbReference type="ChEBI" id="CHEBI:37563"/>
        <dbReference type="ChEBI" id="CHEBI:57823"/>
        <dbReference type="ChEBI" id="CHEBI:58262"/>
        <dbReference type="EC" id="2.7.7.60"/>
    </reaction>
</comment>
<dbReference type="SUPFAM" id="SSF53448">
    <property type="entry name" value="Nucleotide-diphospho-sugar transferases"/>
    <property type="match status" value="1"/>
</dbReference>
<feature type="binding site" evidence="14">
    <location>
        <begin position="289"/>
        <end position="291"/>
    </location>
    <ligand>
        <name>4-CDP-2-C-methyl-D-erythritol 2-phosphate</name>
        <dbReference type="ChEBI" id="CHEBI:57919"/>
    </ligand>
</feature>
<evidence type="ECO:0000256" key="5">
    <source>
        <dbReference type="ARBA" id="ARBA00004787"/>
    </source>
</evidence>
<keyword evidence="11 14" id="KW-0414">Isoprene biosynthesis</keyword>
<dbReference type="EC" id="2.7.7.60" evidence="14"/>
<dbReference type="GO" id="GO:0016114">
    <property type="term" value="P:terpenoid biosynthetic process"/>
    <property type="evidence" value="ECO:0007669"/>
    <property type="project" value="InterPro"/>
</dbReference>
<comment type="catalytic activity">
    <reaction evidence="1 14">
        <text>4-CDP-2-C-methyl-D-erythritol 2-phosphate = 2-C-methyl-D-erythritol 2,4-cyclic diphosphate + CMP</text>
        <dbReference type="Rhea" id="RHEA:23864"/>
        <dbReference type="ChEBI" id="CHEBI:57919"/>
        <dbReference type="ChEBI" id="CHEBI:58483"/>
        <dbReference type="ChEBI" id="CHEBI:60377"/>
        <dbReference type="EC" id="4.6.1.12"/>
    </reaction>
</comment>
<dbReference type="PROSITE" id="PS01295">
    <property type="entry name" value="ISPD"/>
    <property type="match status" value="1"/>
</dbReference>
<dbReference type="NCBIfam" id="TIGR00151">
    <property type="entry name" value="ispF"/>
    <property type="match status" value="1"/>
</dbReference>
<keyword evidence="9 14" id="KW-0548">Nucleotidyltransferase</keyword>
<feature type="site" description="Positions MEP for the nucleophilic attack" evidence="14">
    <location>
        <position position="213"/>
    </location>
</feature>
<dbReference type="InterPro" id="IPR036571">
    <property type="entry name" value="MECDP_synthase_sf"/>
</dbReference>
<keyword evidence="13 14" id="KW-0511">Multifunctional enzyme</keyword>
<dbReference type="CDD" id="cd02516">
    <property type="entry name" value="CDP-ME_synthetase"/>
    <property type="match status" value="1"/>
</dbReference>
<feature type="binding site" evidence="14">
    <location>
        <begin position="241"/>
        <end position="243"/>
    </location>
    <ligand>
        <name>4-CDP-2-C-methyl-D-erythritol 2-phosphate</name>
        <dbReference type="ChEBI" id="CHEBI:57919"/>
    </ligand>
</feature>
<evidence type="ECO:0000256" key="3">
    <source>
        <dbReference type="ARBA" id="ARBA00001968"/>
    </source>
</evidence>
<keyword evidence="12 14" id="KW-0456">Lyase</keyword>
<protein>
    <recommendedName>
        <fullName evidence="14">Bifunctional enzyme IspD/IspF</fullName>
    </recommendedName>
    <domain>
        <recommendedName>
            <fullName evidence="14">2-C-methyl-D-erythritol 4-phosphate cytidylyltransferase</fullName>
            <ecNumber evidence="14">2.7.7.60</ecNumber>
        </recommendedName>
        <alternativeName>
            <fullName evidence="14">4-diphosphocytidyl-2C-methyl-D-erythritol synthase</fullName>
        </alternativeName>
        <alternativeName>
            <fullName evidence="14">MEP cytidylyltransferase</fullName>
            <shortName evidence="14">MCT</shortName>
        </alternativeName>
    </domain>
    <domain>
        <recommendedName>
            <fullName evidence="14">2-C-methyl-D-erythritol 2,4-cyclodiphosphate synthase</fullName>
            <shortName evidence="14">MECDP-synthase</shortName>
            <shortName evidence="14">MECPP-synthase</shortName>
            <shortName evidence="14">MECPS</shortName>
            <ecNumber evidence="14">4.6.1.12</ecNumber>
        </recommendedName>
    </domain>
</protein>
<comment type="function">
    <text evidence="14">Bifunctional enzyme that catalyzes the formation of 4-diphosphocytidyl-2-C-methyl-D-erythritol from CTP and 2-C-methyl-D-erythritol 4-phosphate (MEP) (IspD), and catalyzes the conversion of 4-diphosphocytidyl-2-C-methyl-D-erythritol 2-phosphate (CDP-ME2P) to 2-C-methyl-D-erythritol 2,4-cyclodiphosphate (ME-CPP) with a corresponding release of cytidine 5-monophosphate (CMP) (IspF).</text>
</comment>
<feature type="site" description="Transition state stabilizer" evidence="14">
    <location>
        <position position="267"/>
    </location>
</feature>
<comment type="caution">
    <text evidence="14">Lacks conserved residue(s) required for the propagation of feature annotation.</text>
</comment>
<comment type="cofactor">
    <cofactor evidence="3 14">
        <name>a divalent metal cation</name>
        <dbReference type="ChEBI" id="CHEBI:60240"/>
    </cofactor>
</comment>